<evidence type="ECO:0000256" key="4">
    <source>
        <dbReference type="SAM" id="MobiDB-lite"/>
    </source>
</evidence>
<dbReference type="InterPro" id="IPR052790">
    <property type="entry name" value="YEATS_domain"/>
</dbReference>
<proteinExistence type="predicted"/>
<accession>A0A915BWT2</accession>
<dbReference type="Pfam" id="PF17793">
    <property type="entry name" value="AHD"/>
    <property type="match status" value="1"/>
</dbReference>
<dbReference type="PANTHER" id="PTHR47827">
    <property type="entry name" value="AHD DOMAIN-CONTAINING PROTEIN"/>
    <property type="match status" value="1"/>
</dbReference>
<feature type="region of interest" description="Disordered" evidence="4">
    <location>
        <begin position="168"/>
        <end position="224"/>
    </location>
</feature>
<keyword evidence="6" id="KW-1185">Reference proteome</keyword>
<dbReference type="GO" id="GO:0008023">
    <property type="term" value="C:transcription elongation factor complex"/>
    <property type="evidence" value="ECO:0007669"/>
    <property type="project" value="TreeGrafter"/>
</dbReference>
<evidence type="ECO:0000256" key="2">
    <source>
        <dbReference type="PROSITE-ProRule" id="PRU00376"/>
    </source>
</evidence>
<dbReference type="InterPro" id="IPR055129">
    <property type="entry name" value="YEATS_dom"/>
</dbReference>
<name>A0A915BWT2_PARUN</name>
<protein>
    <submittedName>
        <fullName evidence="7">AF-9 ANC1 homology domain-containing protein</fullName>
    </submittedName>
</protein>
<reference evidence="7" key="1">
    <citation type="submission" date="2022-11" db="UniProtKB">
        <authorList>
            <consortium name="WormBaseParasite"/>
        </authorList>
    </citation>
    <scope>IDENTIFICATION</scope>
</reference>
<dbReference type="InterPro" id="IPR040930">
    <property type="entry name" value="AF-9_AHD"/>
</dbReference>
<sequence length="354" mass="40722">MTTASRALLRLFIGHKSEMLDRPTPEGHTHRWTVFVRSAGPLQFVDRSFVTKVVFELHPDFANPHRLVKDPPFEVTETGYAGFSIPVNISFSGTSKTYRLHYDMNLCLEKQSEHKVEHILEFKQPSNAFYDLIMKYGGVVKKDKKKEKHRQKDKEAIGINYKKDKGGVVQDSKVKKEKNREASGDARSRKEKEVTEEPKMKKERDREPSEERRSKKDGEFILDESTSVERTKNIEIKEEVEKLKEQERSKTADIEEREKTKRNKVWNDDQQTAKKAKNDNVELESLVALQRKLMTLCDVERLQAIVEAVIASGPTSGLHSAQMCLSEDNFLSFDLCALSASLISQFEEICSRKV</sequence>
<dbReference type="Proteomes" id="UP000887569">
    <property type="component" value="Unplaced"/>
</dbReference>
<dbReference type="Gene3D" id="1.20.1270.290">
    <property type="match status" value="1"/>
</dbReference>
<evidence type="ECO:0000313" key="7">
    <source>
        <dbReference type="WBParaSite" id="PgR062_g022_t01"/>
    </source>
</evidence>
<keyword evidence="1 2" id="KW-0539">Nucleus</keyword>
<dbReference type="GO" id="GO:0045893">
    <property type="term" value="P:positive regulation of DNA-templated transcription"/>
    <property type="evidence" value="ECO:0007669"/>
    <property type="project" value="TreeGrafter"/>
</dbReference>
<dbReference type="Pfam" id="PF03366">
    <property type="entry name" value="YEATS"/>
    <property type="match status" value="1"/>
</dbReference>
<feature type="compositionally biased region" description="Basic and acidic residues" evidence="4">
    <location>
        <begin position="168"/>
        <end position="219"/>
    </location>
</feature>
<evidence type="ECO:0000256" key="3">
    <source>
        <dbReference type="SAM" id="Coils"/>
    </source>
</evidence>
<dbReference type="Gene3D" id="2.60.40.1970">
    <property type="entry name" value="YEATS domain"/>
    <property type="match status" value="1"/>
</dbReference>
<feature type="coiled-coil region" evidence="3">
    <location>
        <begin position="233"/>
        <end position="260"/>
    </location>
</feature>
<dbReference type="PANTHER" id="PTHR47827:SF3">
    <property type="entry name" value="AF-9 ANC1 HOMOLOGY DOMAIN-CONTAINING PROTEIN"/>
    <property type="match status" value="1"/>
</dbReference>
<dbReference type="WBParaSite" id="PgR062_g022_t01">
    <property type="protein sequence ID" value="PgR062_g022_t01"/>
    <property type="gene ID" value="PgR062_g022"/>
</dbReference>
<dbReference type="AlphaFoldDB" id="A0A915BWT2"/>
<comment type="subcellular location">
    <subcellularLocation>
        <location evidence="2">Nucleus</location>
    </subcellularLocation>
</comment>
<keyword evidence="3" id="KW-0175">Coiled coil</keyword>
<dbReference type="CDD" id="cd16906">
    <property type="entry name" value="YEATS_AF-9_like"/>
    <property type="match status" value="1"/>
</dbReference>
<evidence type="ECO:0000259" key="5">
    <source>
        <dbReference type="PROSITE" id="PS51037"/>
    </source>
</evidence>
<evidence type="ECO:0000256" key="1">
    <source>
        <dbReference type="ARBA" id="ARBA00023242"/>
    </source>
</evidence>
<evidence type="ECO:0000313" key="6">
    <source>
        <dbReference type="Proteomes" id="UP000887569"/>
    </source>
</evidence>
<organism evidence="6 7">
    <name type="scientific">Parascaris univalens</name>
    <name type="common">Nematode worm</name>
    <dbReference type="NCBI Taxonomy" id="6257"/>
    <lineage>
        <taxon>Eukaryota</taxon>
        <taxon>Metazoa</taxon>
        <taxon>Ecdysozoa</taxon>
        <taxon>Nematoda</taxon>
        <taxon>Chromadorea</taxon>
        <taxon>Rhabditida</taxon>
        <taxon>Spirurina</taxon>
        <taxon>Ascaridomorpha</taxon>
        <taxon>Ascaridoidea</taxon>
        <taxon>Ascarididae</taxon>
        <taxon>Parascaris</taxon>
    </lineage>
</organism>
<dbReference type="GO" id="GO:0003682">
    <property type="term" value="F:chromatin binding"/>
    <property type="evidence" value="ECO:0007669"/>
    <property type="project" value="TreeGrafter"/>
</dbReference>
<dbReference type="PROSITE" id="PS51037">
    <property type="entry name" value="YEATS"/>
    <property type="match status" value="1"/>
</dbReference>
<feature type="domain" description="YEATS" evidence="5">
    <location>
        <begin position="1"/>
        <end position="136"/>
    </location>
</feature>
<dbReference type="InterPro" id="IPR038704">
    <property type="entry name" value="YEAST_sf"/>
</dbReference>